<dbReference type="GO" id="GO:0005524">
    <property type="term" value="F:ATP binding"/>
    <property type="evidence" value="ECO:0007669"/>
    <property type="project" value="UniProtKB-KW"/>
</dbReference>
<evidence type="ECO:0000256" key="1">
    <source>
        <dbReference type="ARBA" id="ARBA00004651"/>
    </source>
</evidence>
<evidence type="ECO:0000256" key="4">
    <source>
        <dbReference type="ARBA" id="ARBA00022692"/>
    </source>
</evidence>
<feature type="transmembrane region" description="Helical" evidence="7">
    <location>
        <begin position="30"/>
        <end position="48"/>
    </location>
</feature>
<accession>A0ABQ4NM95</accession>
<name>A0ABQ4NM95_9RHOB</name>
<dbReference type="Proteomes" id="UP000786693">
    <property type="component" value="Unassembled WGS sequence"/>
</dbReference>
<evidence type="ECO:0000259" key="8">
    <source>
        <dbReference type="PROSITE" id="PS50928"/>
    </source>
</evidence>
<dbReference type="SUPFAM" id="SSF161098">
    <property type="entry name" value="MetI-like"/>
    <property type="match status" value="1"/>
</dbReference>
<dbReference type="Pfam" id="PF00528">
    <property type="entry name" value="BPD_transp_1"/>
    <property type="match status" value="1"/>
</dbReference>
<dbReference type="EMBL" id="BPFH01000003">
    <property type="protein sequence ID" value="GIT95525.1"/>
    <property type="molecule type" value="Genomic_DNA"/>
</dbReference>
<dbReference type="Gene3D" id="1.10.3720.10">
    <property type="entry name" value="MetI-like"/>
    <property type="match status" value="1"/>
</dbReference>
<keyword evidence="10" id="KW-1185">Reference proteome</keyword>
<evidence type="ECO:0000256" key="7">
    <source>
        <dbReference type="RuleBase" id="RU363032"/>
    </source>
</evidence>
<organism evidence="9 10">
    <name type="scientific">Jannaschia pagri</name>
    <dbReference type="NCBI Taxonomy" id="2829797"/>
    <lineage>
        <taxon>Bacteria</taxon>
        <taxon>Pseudomonadati</taxon>
        <taxon>Pseudomonadota</taxon>
        <taxon>Alphaproteobacteria</taxon>
        <taxon>Rhodobacterales</taxon>
        <taxon>Roseobacteraceae</taxon>
        <taxon>Jannaschia</taxon>
    </lineage>
</organism>
<evidence type="ECO:0000256" key="6">
    <source>
        <dbReference type="ARBA" id="ARBA00023136"/>
    </source>
</evidence>
<comment type="similarity">
    <text evidence="7">Belongs to the binding-protein-dependent transport system permease family.</text>
</comment>
<keyword evidence="6 7" id="KW-0472">Membrane</keyword>
<keyword evidence="9" id="KW-0067">ATP-binding</keyword>
<feature type="transmembrane region" description="Helical" evidence="7">
    <location>
        <begin position="89"/>
        <end position="109"/>
    </location>
</feature>
<keyword evidence="4 7" id="KW-0812">Transmembrane</keyword>
<gene>
    <name evidence="9" type="ORF">JANAI62_21480</name>
</gene>
<feature type="transmembrane region" description="Helical" evidence="7">
    <location>
        <begin position="121"/>
        <end position="141"/>
    </location>
</feature>
<reference evidence="9 10" key="1">
    <citation type="submission" date="2021-05" db="EMBL/GenBank/DDBJ databases">
        <title>Bacteria Genome sequencing.</title>
        <authorList>
            <person name="Takabe Y."/>
            <person name="Nakajima Y."/>
            <person name="Suzuki S."/>
            <person name="Shiozaki T."/>
        </authorList>
    </citation>
    <scope>NUCLEOTIDE SEQUENCE [LARGE SCALE GENOMIC DNA]</scope>
    <source>
        <strain evidence="9 10">AI_62</strain>
    </source>
</reference>
<evidence type="ECO:0000256" key="3">
    <source>
        <dbReference type="ARBA" id="ARBA00022475"/>
    </source>
</evidence>
<comment type="subcellular location">
    <subcellularLocation>
        <location evidence="1 7">Cell membrane</location>
        <topology evidence="1 7">Multi-pass membrane protein</topology>
    </subcellularLocation>
</comment>
<keyword evidence="3" id="KW-1003">Cell membrane</keyword>
<feature type="transmembrane region" description="Helical" evidence="7">
    <location>
        <begin position="214"/>
        <end position="234"/>
    </location>
</feature>
<feature type="transmembrane region" description="Helical" evidence="7">
    <location>
        <begin position="147"/>
        <end position="169"/>
    </location>
</feature>
<proteinExistence type="inferred from homology"/>
<evidence type="ECO:0000256" key="5">
    <source>
        <dbReference type="ARBA" id="ARBA00022989"/>
    </source>
</evidence>
<keyword evidence="5 7" id="KW-1133">Transmembrane helix</keyword>
<keyword evidence="2 7" id="KW-0813">Transport</keyword>
<evidence type="ECO:0000256" key="2">
    <source>
        <dbReference type="ARBA" id="ARBA00022448"/>
    </source>
</evidence>
<dbReference type="PANTHER" id="PTHR30151">
    <property type="entry name" value="ALKANE SULFONATE ABC TRANSPORTER-RELATED, MEMBRANE SUBUNIT"/>
    <property type="match status" value="1"/>
</dbReference>
<protein>
    <submittedName>
        <fullName evidence="9">ABC transporter ATP-binding protein</fullName>
    </submittedName>
</protein>
<dbReference type="PANTHER" id="PTHR30151:SF41">
    <property type="entry name" value="ABC TRANSPORTER PERMEASE PROTEIN"/>
    <property type="match status" value="1"/>
</dbReference>
<dbReference type="CDD" id="cd06261">
    <property type="entry name" value="TM_PBP2"/>
    <property type="match status" value="1"/>
</dbReference>
<comment type="caution">
    <text evidence="9">The sequence shown here is derived from an EMBL/GenBank/DDBJ whole genome shotgun (WGS) entry which is preliminary data.</text>
</comment>
<dbReference type="InterPro" id="IPR000515">
    <property type="entry name" value="MetI-like"/>
</dbReference>
<dbReference type="InterPro" id="IPR035906">
    <property type="entry name" value="MetI-like_sf"/>
</dbReference>
<dbReference type="RefSeq" id="WP_220749010.1">
    <property type="nucleotide sequence ID" value="NZ_BPFH01000003.1"/>
</dbReference>
<keyword evidence="9" id="KW-0547">Nucleotide-binding</keyword>
<evidence type="ECO:0000313" key="10">
    <source>
        <dbReference type="Proteomes" id="UP000786693"/>
    </source>
</evidence>
<feature type="domain" description="ABC transmembrane type-1" evidence="8">
    <location>
        <begin position="83"/>
        <end position="271"/>
    </location>
</feature>
<feature type="transmembrane region" description="Helical" evidence="7">
    <location>
        <begin position="246"/>
        <end position="270"/>
    </location>
</feature>
<sequence length="287" mass="30867">MTDAPLIGPAPTPMVDAEEARRARGRRIELAARYTLPLAVMALAILAWDRIVVWNEIPHYILPSPARVWDYFTGNWSTLVDAAMLTGRITLMALAVAVLGGAGLAILFNQSRMVELSLYPYAVILQVTPVVAIAPLIFIYVESKVAGMLMCAWIVAFFPVLSSTTLGLNSVDRNLRDLFAIYGASRWQRLIHLQLPSALPYFLGGLRIAGGLSLIGAVVAELVAGTGGVGLGLAGRIQEAGYRLNIAGMFAALAMVAAMGLVIFAALSLLSHLLLRKWHESALKTES</sequence>
<dbReference type="PROSITE" id="PS50928">
    <property type="entry name" value="ABC_TM1"/>
    <property type="match status" value="1"/>
</dbReference>
<evidence type="ECO:0000313" key="9">
    <source>
        <dbReference type="EMBL" id="GIT95525.1"/>
    </source>
</evidence>